<keyword evidence="1" id="KW-0808">Transferase</keyword>
<protein>
    <recommendedName>
        <fullName evidence="6">Amine oxidase</fullName>
    </recommendedName>
</protein>
<evidence type="ECO:0000256" key="1">
    <source>
        <dbReference type="ARBA" id="ARBA00022676"/>
    </source>
</evidence>
<feature type="non-terminal residue" evidence="4">
    <location>
        <position position="1"/>
    </location>
</feature>
<sequence>MSTGNGEALRVRVAVVGGGISGLKCAQLLVQREGLAAEDVLVLEARPELGGRVKQSHSLIEGVPVDLGAELLHGNTTSLVDLVEAEGWERQELFCWAQGDGGPDDEPVDGCIGMYYLGAEKRLLRFDDPDPDFVKFNEMLWQLGETEPASVKDDVRNMKQWLEDQGCPQRMLGMAHAGWANTHCAPMHEIGYAGSVLAEEGWIPDGKGDSRLKLPHCFGSVVNKLAAGVRHELSWPVSKISAVEGGGVRLESCSGQVVLAERVVLTVPTPVMHRGDVKFDPPLPTEKLEAWQQLGMGRATKVFMVFSNQIAPPECHGIICADCRFPEFWFKDLPETAGPARQLATAFLTCDFADRLDSMSEEAIISAAVAQLDEVFGLSAKGAFIAGEVCDWKKEKHIYGGYSFPRIGFCQGTKEELARPLPWGVHFAGEATSLLTGMLVESLLKSSSAAYSTDAVAPRLLGATLGSKLAGGSPQGIDDSSAYFRQADVASLRGAAIPLAGLKTTERSSMTAASKATTATERPGKLGEIRVVVVASNDEFDEACYTDPEVDVSTAGNGRKYATHAMIRCLLSSQPVRLVAVLTSKQTAAHKSRGAGELEADVAISTSPRRDMLSLLHGAVRACSYAVMGHDYNLPYGPWGARTPNPLANELHATLLEQTVALCTSRHLAEYLQRWSSGRVEAVACYCADYGYFDGRACGLNSVPVDEAVADAQPTVTFVSPCPAKGLCIFIRLALELPWVRFLAVSTLWTKAIHETLLQQLPNVEEVVRGGPDVDAIYRRTAVLVPSIWSEAFGLVALEAQLQGIPVVSTDAYGLREANMIEELRVPNVKLVQDMKIRTLHRGHSIDQLEFQLSVTRAEAERDAGEVERFVDRVRALLEGPERRAELGSEAKLRSEDFVRGLLRELSTRTSPVGFVDFLTLTVFFHVLMGAVDEEAQCLHDLSAAQKQETLAVAGAVGFSTGGVAAAGDGSLAAISEDACYAEDEGGLASEGTLGRGAVAQPGLDDSAAAAAAAAGAAAAAADPEGRRICELLMRFDPKQLRSEFQQLYIDRMHYWAGSGTKKCEPSIRTPEINSQSRALAERVVRRLKEDASSQGSSVASHAELMHWRQLQAEAKLQILREQKEAEE</sequence>
<accession>A0A813GJF4</accession>
<dbReference type="InterPro" id="IPR036188">
    <property type="entry name" value="FAD/NAD-bd_sf"/>
</dbReference>
<dbReference type="GO" id="GO:0016757">
    <property type="term" value="F:glycosyltransferase activity"/>
    <property type="evidence" value="ECO:0007669"/>
    <property type="project" value="UniProtKB-KW"/>
</dbReference>
<dbReference type="EMBL" id="CAJNNV010029124">
    <property type="protein sequence ID" value="CAE8627220.1"/>
    <property type="molecule type" value="Genomic_DNA"/>
</dbReference>
<evidence type="ECO:0008006" key="6">
    <source>
        <dbReference type="Google" id="ProtNLM"/>
    </source>
</evidence>
<reference evidence="4" key="1">
    <citation type="submission" date="2021-02" db="EMBL/GenBank/DDBJ databases">
        <authorList>
            <person name="Dougan E. K."/>
            <person name="Rhodes N."/>
            <person name="Thang M."/>
            <person name="Chan C."/>
        </authorList>
    </citation>
    <scope>NUCLEOTIDE SEQUENCE</scope>
</reference>
<dbReference type="SUPFAM" id="SSF51905">
    <property type="entry name" value="FAD/NAD(P)-binding domain"/>
    <property type="match status" value="1"/>
</dbReference>
<dbReference type="InterPro" id="IPR050281">
    <property type="entry name" value="Flavin_monoamine_oxidase"/>
</dbReference>
<dbReference type="Gene3D" id="3.50.50.60">
    <property type="entry name" value="FAD/NAD(P)-binding domain"/>
    <property type="match status" value="1"/>
</dbReference>
<dbReference type="SUPFAM" id="SSF54373">
    <property type="entry name" value="FAD-linked reductases, C-terminal domain"/>
    <property type="match status" value="1"/>
</dbReference>
<proteinExistence type="predicted"/>
<dbReference type="AlphaFoldDB" id="A0A813GJF4"/>
<feature type="domain" description="Glycosyl transferase family 1" evidence="2">
    <location>
        <begin position="772"/>
        <end position="818"/>
    </location>
</feature>
<dbReference type="PANTHER" id="PTHR10742:SF418">
    <property type="entry name" value="AMINE OXIDASE DOMAIN-CONTAINING PROTEIN"/>
    <property type="match status" value="1"/>
</dbReference>
<evidence type="ECO:0000259" key="3">
    <source>
        <dbReference type="Pfam" id="PF01593"/>
    </source>
</evidence>
<gene>
    <name evidence="4" type="ORF">PGLA1383_LOCUS44027</name>
</gene>
<feature type="domain" description="Amine oxidase" evidence="3">
    <location>
        <begin position="20"/>
        <end position="441"/>
    </location>
</feature>
<keyword evidence="5" id="KW-1185">Reference proteome</keyword>
<dbReference type="Gene3D" id="3.40.50.2000">
    <property type="entry name" value="Glycogen Phosphorylase B"/>
    <property type="match status" value="1"/>
</dbReference>
<dbReference type="Pfam" id="PF00534">
    <property type="entry name" value="Glycos_transf_1"/>
    <property type="match status" value="1"/>
</dbReference>
<dbReference type="InterPro" id="IPR001296">
    <property type="entry name" value="Glyco_trans_1"/>
</dbReference>
<dbReference type="GO" id="GO:0016491">
    <property type="term" value="F:oxidoreductase activity"/>
    <property type="evidence" value="ECO:0007669"/>
    <property type="project" value="InterPro"/>
</dbReference>
<dbReference type="InterPro" id="IPR002937">
    <property type="entry name" value="Amino_oxidase"/>
</dbReference>
<dbReference type="PANTHER" id="PTHR10742">
    <property type="entry name" value="FLAVIN MONOAMINE OXIDASE"/>
    <property type="match status" value="1"/>
</dbReference>
<dbReference type="Proteomes" id="UP000654075">
    <property type="component" value="Unassembled WGS sequence"/>
</dbReference>
<keyword evidence="1" id="KW-0328">Glycosyltransferase</keyword>
<name>A0A813GJF4_POLGL</name>
<evidence type="ECO:0000313" key="4">
    <source>
        <dbReference type="EMBL" id="CAE8627220.1"/>
    </source>
</evidence>
<comment type="caution">
    <text evidence="4">The sequence shown here is derived from an EMBL/GenBank/DDBJ whole genome shotgun (WGS) entry which is preliminary data.</text>
</comment>
<dbReference type="Pfam" id="PF01593">
    <property type="entry name" value="Amino_oxidase"/>
    <property type="match status" value="1"/>
</dbReference>
<dbReference type="OrthoDB" id="5046242at2759"/>
<dbReference type="SUPFAM" id="SSF53756">
    <property type="entry name" value="UDP-Glycosyltransferase/glycogen phosphorylase"/>
    <property type="match status" value="1"/>
</dbReference>
<evidence type="ECO:0000259" key="2">
    <source>
        <dbReference type="Pfam" id="PF00534"/>
    </source>
</evidence>
<organism evidence="4 5">
    <name type="scientific">Polarella glacialis</name>
    <name type="common">Dinoflagellate</name>
    <dbReference type="NCBI Taxonomy" id="89957"/>
    <lineage>
        <taxon>Eukaryota</taxon>
        <taxon>Sar</taxon>
        <taxon>Alveolata</taxon>
        <taxon>Dinophyceae</taxon>
        <taxon>Suessiales</taxon>
        <taxon>Suessiaceae</taxon>
        <taxon>Polarella</taxon>
    </lineage>
</organism>
<evidence type="ECO:0000313" key="5">
    <source>
        <dbReference type="Proteomes" id="UP000654075"/>
    </source>
</evidence>